<name>A0A3N7HHD2_9BURK</name>
<proteinExistence type="predicted"/>
<protein>
    <submittedName>
        <fullName evidence="1">Uncharacterized protein</fullName>
    </submittedName>
</protein>
<evidence type="ECO:0000313" key="2">
    <source>
        <dbReference type="Proteomes" id="UP000267464"/>
    </source>
</evidence>
<evidence type="ECO:0000313" key="1">
    <source>
        <dbReference type="EMBL" id="RQP21418.1"/>
    </source>
</evidence>
<gene>
    <name evidence="1" type="ORF">DZC73_28485</name>
</gene>
<organism evidence="1 2">
    <name type="scientific">Piscinibacter terrae</name>
    <dbReference type="NCBI Taxonomy" id="2496871"/>
    <lineage>
        <taxon>Bacteria</taxon>
        <taxon>Pseudomonadati</taxon>
        <taxon>Pseudomonadota</taxon>
        <taxon>Betaproteobacteria</taxon>
        <taxon>Burkholderiales</taxon>
        <taxon>Sphaerotilaceae</taxon>
        <taxon>Piscinibacter</taxon>
    </lineage>
</organism>
<accession>A0A3N7HHD2</accession>
<keyword evidence="2" id="KW-1185">Reference proteome</keyword>
<dbReference type="EMBL" id="QUSW01000011">
    <property type="protein sequence ID" value="RQP21418.1"/>
    <property type="molecule type" value="Genomic_DNA"/>
</dbReference>
<dbReference type="Proteomes" id="UP000267464">
    <property type="component" value="Unassembled WGS sequence"/>
</dbReference>
<comment type="caution">
    <text evidence="1">The sequence shown here is derived from an EMBL/GenBank/DDBJ whole genome shotgun (WGS) entry which is preliminary data.</text>
</comment>
<sequence>MFWKRKKPTGPRSEPRDHHYAFAHVVLRDVCASDPLQLFAIVASPEQERFIAWLWELTEKRVGKPIAELDPKTLAVTTCRIGEHPAIIVRMPAPEAVAEAHLVGLLLTSVPESASEAPASVAFRYFTLEHGVNMDGSARTVLCEWADGVHRNFGEGPEATESAFIEALAGKL</sequence>
<reference evidence="1 2" key="2">
    <citation type="submission" date="2018-12" db="EMBL/GenBank/DDBJ databases">
        <title>Rhizobacter gummiphilus sp. nov., a rubber-degrading bacterium isolated from the soil of a botanical garden in Japan.</title>
        <authorList>
            <person name="Shunsuke S.S."/>
        </authorList>
    </citation>
    <scope>NUCLEOTIDE SEQUENCE [LARGE SCALE GENOMIC DNA]</scope>
    <source>
        <strain evidence="1 2">S-16</strain>
    </source>
</reference>
<reference evidence="1 2" key="1">
    <citation type="submission" date="2018-08" db="EMBL/GenBank/DDBJ databases">
        <authorList>
            <person name="Khan S.A."/>
            <person name="Jeon C.O."/>
            <person name="Chun B.H."/>
            <person name="Jeong S.E."/>
        </authorList>
    </citation>
    <scope>NUCLEOTIDE SEQUENCE [LARGE SCALE GENOMIC DNA]</scope>
    <source>
        <strain evidence="1 2">S-16</strain>
    </source>
</reference>
<dbReference type="AlphaFoldDB" id="A0A3N7HHD2"/>